<feature type="region of interest" description="Disordered" evidence="7">
    <location>
        <begin position="256"/>
        <end position="325"/>
    </location>
</feature>
<dbReference type="Proteomes" id="UP000265515">
    <property type="component" value="Unassembled WGS sequence"/>
</dbReference>
<dbReference type="Pfam" id="PF04006">
    <property type="entry name" value="Mpp10"/>
    <property type="match status" value="1"/>
</dbReference>
<dbReference type="PANTHER" id="PTHR17039">
    <property type="entry name" value="U3 SMALL NUCLEOLAR RIBONUCLEOPROTEIN PROTEIN MPP10"/>
    <property type="match status" value="1"/>
</dbReference>
<evidence type="ECO:0000256" key="5">
    <source>
        <dbReference type="ARBA" id="ARBA00023274"/>
    </source>
</evidence>
<comment type="subcellular location">
    <subcellularLocation>
        <location evidence="1">Nucleus</location>
        <location evidence="1">Nucleolus</location>
    </subcellularLocation>
</comment>
<evidence type="ECO:0000313" key="9">
    <source>
        <dbReference type="Proteomes" id="UP000265515"/>
    </source>
</evidence>
<feature type="compositionally biased region" description="Basic and acidic residues" evidence="7">
    <location>
        <begin position="258"/>
        <end position="270"/>
    </location>
</feature>
<name>A0A388L7P8_CHABU</name>
<dbReference type="EMBL" id="BFEA01000292">
    <property type="protein sequence ID" value="GBG78326.1"/>
    <property type="molecule type" value="Genomic_DNA"/>
</dbReference>
<dbReference type="GO" id="GO:0032040">
    <property type="term" value="C:small-subunit processome"/>
    <property type="evidence" value="ECO:0007669"/>
    <property type="project" value="TreeGrafter"/>
</dbReference>
<keyword evidence="9" id="KW-1185">Reference proteome</keyword>
<keyword evidence="2" id="KW-0690">Ribosome biogenesis</keyword>
<dbReference type="InterPro" id="IPR012173">
    <property type="entry name" value="Mpp10"/>
</dbReference>
<feature type="compositionally biased region" description="Basic and acidic residues" evidence="7">
    <location>
        <begin position="282"/>
        <end position="302"/>
    </location>
</feature>
<accession>A0A388L7P8</accession>
<reference evidence="8 9" key="1">
    <citation type="journal article" date="2018" name="Cell">
        <title>The Chara Genome: Secondary Complexity and Implications for Plant Terrestrialization.</title>
        <authorList>
            <person name="Nishiyama T."/>
            <person name="Sakayama H."/>
            <person name="Vries J.D."/>
            <person name="Buschmann H."/>
            <person name="Saint-Marcoux D."/>
            <person name="Ullrich K.K."/>
            <person name="Haas F.B."/>
            <person name="Vanderstraeten L."/>
            <person name="Becker D."/>
            <person name="Lang D."/>
            <person name="Vosolsobe S."/>
            <person name="Rombauts S."/>
            <person name="Wilhelmsson P.K.I."/>
            <person name="Janitza P."/>
            <person name="Kern R."/>
            <person name="Heyl A."/>
            <person name="Rumpler F."/>
            <person name="Villalobos L.I.A.C."/>
            <person name="Clay J.M."/>
            <person name="Skokan R."/>
            <person name="Toyoda A."/>
            <person name="Suzuki Y."/>
            <person name="Kagoshima H."/>
            <person name="Schijlen E."/>
            <person name="Tajeshwar N."/>
            <person name="Catarino B."/>
            <person name="Hetherington A.J."/>
            <person name="Saltykova A."/>
            <person name="Bonnot C."/>
            <person name="Breuninger H."/>
            <person name="Symeonidi A."/>
            <person name="Radhakrishnan G.V."/>
            <person name="Van Nieuwerburgh F."/>
            <person name="Deforce D."/>
            <person name="Chang C."/>
            <person name="Karol K.G."/>
            <person name="Hedrich R."/>
            <person name="Ulvskov P."/>
            <person name="Glockner G."/>
            <person name="Delwiche C.F."/>
            <person name="Petrasek J."/>
            <person name="Van de Peer Y."/>
            <person name="Friml J."/>
            <person name="Beilby M."/>
            <person name="Dolan L."/>
            <person name="Kohara Y."/>
            <person name="Sugano S."/>
            <person name="Fujiyama A."/>
            <person name="Delaux P.-M."/>
            <person name="Quint M."/>
            <person name="TheiBen G."/>
            <person name="Hagemann M."/>
            <person name="Harholt J."/>
            <person name="Dunand C."/>
            <person name="Zachgo S."/>
            <person name="Langdale J."/>
            <person name="Maumus F."/>
            <person name="Straeten D.V.D."/>
            <person name="Gould S.B."/>
            <person name="Rensing S.A."/>
        </authorList>
    </citation>
    <scope>NUCLEOTIDE SEQUENCE [LARGE SCALE GENOMIC DNA]</scope>
    <source>
        <strain evidence="8 9">S276</strain>
    </source>
</reference>
<evidence type="ECO:0000256" key="2">
    <source>
        <dbReference type="ARBA" id="ARBA00022517"/>
    </source>
</evidence>
<keyword evidence="4" id="KW-0539">Nucleus</keyword>
<evidence type="ECO:0000256" key="3">
    <source>
        <dbReference type="ARBA" id="ARBA00022552"/>
    </source>
</evidence>
<dbReference type="GO" id="GO:0034457">
    <property type="term" value="C:Mpp10 complex"/>
    <property type="evidence" value="ECO:0007669"/>
    <property type="project" value="InterPro"/>
</dbReference>
<evidence type="ECO:0000256" key="6">
    <source>
        <dbReference type="ARBA" id="ARBA00029455"/>
    </source>
</evidence>
<comment type="caution">
    <text evidence="8">The sequence shown here is derived from an EMBL/GenBank/DDBJ whole genome shotgun (WGS) entry which is preliminary data.</text>
</comment>
<evidence type="ECO:0000256" key="4">
    <source>
        <dbReference type="ARBA" id="ARBA00023242"/>
    </source>
</evidence>
<comment type="similarity">
    <text evidence="6">Belongs to the MPP10 family.</text>
</comment>
<evidence type="ECO:0000256" key="7">
    <source>
        <dbReference type="SAM" id="MobiDB-lite"/>
    </source>
</evidence>
<feature type="compositionally biased region" description="Basic residues" evidence="7">
    <location>
        <begin position="221"/>
        <end position="230"/>
    </location>
</feature>
<evidence type="ECO:0000313" key="8">
    <source>
        <dbReference type="EMBL" id="GBG78326.1"/>
    </source>
</evidence>
<sequence>MEKRAKELEAANLRRMDVWAMRGEVTADKRPANSALEIEMDFEHARRPPPVITEEVTRSIEDIIKQRIIEHRYDDVQRKAKPVATTPKDVAEVDDSKPQKGLGEVYEEEFMKATGAHGLTKETERDKLKKESSAIFKDLCLKLDAMSHFHFTPKQVTEDMTVRPAVPALAMEEVAPIAVTDADMLAPEELYEAGGGAGGVRGSAAGEVIVEGELTREDRKRLRAKRKRKQKAELKQEEHKKRSKYGIYASLVGGNKLGESKNTKKGEAAKDTSYTKSAKVFAHLEDSKSRGAAGRHEDDGKGRLAARAGKTDGSKVAVGGSSLKL</sequence>
<feature type="region of interest" description="Disordered" evidence="7">
    <location>
        <begin position="220"/>
        <end position="239"/>
    </location>
</feature>
<dbReference type="Gramene" id="GBG78326">
    <property type="protein sequence ID" value="GBG78326"/>
    <property type="gene ID" value="CBR_g26354"/>
</dbReference>
<dbReference type="PANTHER" id="PTHR17039:SF0">
    <property type="entry name" value="U3 SMALL NUCLEOLAR RIBONUCLEOPROTEIN PROTEIN MPP10"/>
    <property type="match status" value="1"/>
</dbReference>
<protein>
    <submittedName>
        <fullName evidence="8">Uncharacterized protein</fullName>
    </submittedName>
</protein>
<dbReference type="OrthoDB" id="445326at2759"/>
<evidence type="ECO:0000256" key="1">
    <source>
        <dbReference type="ARBA" id="ARBA00004604"/>
    </source>
</evidence>
<dbReference type="GO" id="GO:0006364">
    <property type="term" value="P:rRNA processing"/>
    <property type="evidence" value="ECO:0007669"/>
    <property type="project" value="UniProtKB-KW"/>
</dbReference>
<gene>
    <name evidence="8" type="ORF">CBR_g26354</name>
</gene>
<keyword evidence="5" id="KW-0687">Ribonucleoprotein</keyword>
<dbReference type="STRING" id="69332.A0A388L7P8"/>
<organism evidence="8 9">
    <name type="scientific">Chara braunii</name>
    <name type="common">Braun's stonewort</name>
    <dbReference type="NCBI Taxonomy" id="69332"/>
    <lineage>
        <taxon>Eukaryota</taxon>
        <taxon>Viridiplantae</taxon>
        <taxon>Streptophyta</taxon>
        <taxon>Charophyceae</taxon>
        <taxon>Charales</taxon>
        <taxon>Characeae</taxon>
        <taxon>Chara</taxon>
    </lineage>
</organism>
<keyword evidence="3" id="KW-0698">rRNA processing</keyword>
<proteinExistence type="inferred from homology"/>
<dbReference type="AlphaFoldDB" id="A0A388L7P8"/>
<dbReference type="GO" id="GO:0005732">
    <property type="term" value="C:sno(s)RNA-containing ribonucleoprotein complex"/>
    <property type="evidence" value="ECO:0007669"/>
    <property type="project" value="InterPro"/>
</dbReference>